<dbReference type="InterPro" id="IPR003594">
    <property type="entry name" value="HATPase_dom"/>
</dbReference>
<dbReference type="AlphaFoldDB" id="A0A1H0CSL7"/>
<evidence type="ECO:0000259" key="8">
    <source>
        <dbReference type="PROSITE" id="PS50110"/>
    </source>
</evidence>
<gene>
    <name evidence="11" type="ORF">SAMN05421820_108208</name>
</gene>
<dbReference type="PROSITE" id="PS50112">
    <property type="entry name" value="PAS"/>
    <property type="match status" value="1"/>
</dbReference>
<dbReference type="Pfam" id="PF02518">
    <property type="entry name" value="HATPase_c"/>
    <property type="match status" value="1"/>
</dbReference>
<accession>A0A1H0CSL7</accession>
<dbReference type="Pfam" id="PF00512">
    <property type="entry name" value="HisKA"/>
    <property type="match status" value="1"/>
</dbReference>
<dbReference type="EMBL" id="FNGY01000008">
    <property type="protein sequence ID" value="SDN60864.1"/>
    <property type="molecule type" value="Genomic_DNA"/>
</dbReference>
<dbReference type="GO" id="GO:0000155">
    <property type="term" value="F:phosphorelay sensor kinase activity"/>
    <property type="evidence" value="ECO:0007669"/>
    <property type="project" value="InterPro"/>
</dbReference>
<dbReference type="SUPFAM" id="SSF52172">
    <property type="entry name" value="CheY-like"/>
    <property type="match status" value="1"/>
</dbReference>
<feature type="domain" description="PAC" evidence="10">
    <location>
        <begin position="337"/>
        <end position="388"/>
    </location>
</feature>
<dbReference type="Pfam" id="PF13596">
    <property type="entry name" value="PAS_10"/>
    <property type="match status" value="1"/>
</dbReference>
<dbReference type="EC" id="2.7.13.3" evidence="2"/>
<dbReference type="SMART" id="SM00091">
    <property type="entry name" value="PAS"/>
    <property type="match status" value="3"/>
</dbReference>
<feature type="domain" description="Response regulatory" evidence="8">
    <location>
        <begin position="6"/>
        <end position="122"/>
    </location>
</feature>
<dbReference type="RefSeq" id="WP_074611158.1">
    <property type="nucleotide sequence ID" value="NZ_FNGY01000008.1"/>
</dbReference>
<evidence type="ECO:0000259" key="7">
    <source>
        <dbReference type="PROSITE" id="PS50109"/>
    </source>
</evidence>
<dbReference type="Gene3D" id="3.30.565.10">
    <property type="entry name" value="Histidine kinase-like ATPase, C-terminal domain"/>
    <property type="match status" value="1"/>
</dbReference>
<dbReference type="InterPro" id="IPR036097">
    <property type="entry name" value="HisK_dim/P_sf"/>
</dbReference>
<dbReference type="SUPFAM" id="SSF55874">
    <property type="entry name" value="ATPase domain of HSP90 chaperone/DNA topoisomerase II/histidine kinase"/>
    <property type="match status" value="1"/>
</dbReference>
<dbReference type="SMART" id="SM00086">
    <property type="entry name" value="PAC"/>
    <property type="match status" value="3"/>
</dbReference>
<dbReference type="NCBIfam" id="TIGR00229">
    <property type="entry name" value="sensory_box"/>
    <property type="match status" value="2"/>
</dbReference>
<dbReference type="Gene3D" id="2.10.70.100">
    <property type="match status" value="1"/>
</dbReference>
<keyword evidence="12" id="KW-1185">Reference proteome</keyword>
<evidence type="ECO:0000256" key="3">
    <source>
        <dbReference type="ARBA" id="ARBA00022553"/>
    </source>
</evidence>
<sequence length="872" mass="100054">MKNILRILLFEDPKENKGEVVAALRHSGTEINLLEVYALKDYAEALKEFCPDLILASFSEADSIGHRAFQLGKAIDQQLIFIGISSVEFENEGLKLLEAGAADYFLRDRLTRLPFAMLQALEKAKLKERETQQVQLLQKIPSAVAIVIGPKHVFQFANSFYQQLTGKEDVHGQCLCEVFTDPGQQFIAEVADQVYKSGETFMDKEVFVKLDEGIDGNPLLTTLYINFTIQALRNHSGAIEGLLIFGIDVTEQVQSRKETEQVNQEIDKLFDAVNEGFYLKDIVNNKYIQLSAGCPKIYGYTSTEFHENPDLWYEVIYPEDRFIVERDNVLLLKGEQVKSQYRIAHKDKSMRWLEVRALPNLVNGKLISVEGVVSDITQRKFSEEKIRLAEAGLSEAQKMAQIGSWNYDLVRQELTWSDGLKEIYWGDESLIPANQYFENLVHPDDRLRLEYEVSKLKRSGKNMKTSFRIINSKGKVKILTGENRIELDKEGKPIRLYGILQDVTSLKIAEETLKKSEANLRTLLNHTDAAYILVDHQLKIVSYSHLAQEIAEFRGYSKPYEGTHIFDYFVEQKRSKLEKIIEEVTNGKNISYEIKVKEKSEQYKWYAIKWVGVNDNEHKNWGFILSIKDITQVKILADQQNLITSELIRRNKDLEQFTYVVSHNLRAPVANIIGLSELMRTTGLDQQGQAELMHGLQTSIRNLDTVIKDLNYVLQVKKDAPGRIKEPVDIRVLVDEIKQSINHLVMKEQMVFECDLEVQQAYTIRGYLYNIFYNLILNSLKYHRTNLPPCLQIKSYLAGNHLNLVFKDNGKGIDLRKYGNQLFGLYKRFDLEVEGKGMGLFMVKTQIEDLGGSIQVESELEKGTTFHIILPV</sequence>
<dbReference type="SMART" id="SM00387">
    <property type="entry name" value="HATPase_c"/>
    <property type="match status" value="1"/>
</dbReference>
<dbReference type="InterPro" id="IPR035965">
    <property type="entry name" value="PAS-like_dom_sf"/>
</dbReference>
<dbReference type="InterPro" id="IPR013655">
    <property type="entry name" value="PAS_fold_3"/>
</dbReference>
<feature type="domain" description="PAS" evidence="9">
    <location>
        <begin position="262"/>
        <end position="335"/>
    </location>
</feature>
<reference evidence="12" key="1">
    <citation type="submission" date="2016-10" db="EMBL/GenBank/DDBJ databases">
        <authorList>
            <person name="Varghese N."/>
            <person name="Submissions S."/>
        </authorList>
    </citation>
    <scope>NUCLEOTIDE SEQUENCE [LARGE SCALE GENOMIC DNA]</scope>
    <source>
        <strain evidence="12">DSM 19110</strain>
    </source>
</reference>
<comment type="catalytic activity">
    <reaction evidence="1">
        <text>ATP + protein L-histidine = ADP + protein N-phospho-L-histidine.</text>
        <dbReference type="EC" id="2.7.13.3"/>
    </reaction>
</comment>
<dbReference type="InterPro" id="IPR000700">
    <property type="entry name" value="PAS-assoc_C"/>
</dbReference>
<dbReference type="CDD" id="cd00130">
    <property type="entry name" value="PAS"/>
    <property type="match status" value="2"/>
</dbReference>
<evidence type="ECO:0000313" key="11">
    <source>
        <dbReference type="EMBL" id="SDN60864.1"/>
    </source>
</evidence>
<dbReference type="SMART" id="SM00388">
    <property type="entry name" value="HisKA"/>
    <property type="match status" value="1"/>
</dbReference>
<dbReference type="Gene3D" id="3.30.450.20">
    <property type="entry name" value="PAS domain"/>
    <property type="match status" value="4"/>
</dbReference>
<keyword evidence="4" id="KW-0808">Transferase</keyword>
<dbReference type="InterPro" id="IPR001789">
    <property type="entry name" value="Sig_transdc_resp-reg_receiver"/>
</dbReference>
<dbReference type="InterPro" id="IPR011006">
    <property type="entry name" value="CheY-like_superfamily"/>
</dbReference>
<evidence type="ECO:0000259" key="9">
    <source>
        <dbReference type="PROSITE" id="PS50112"/>
    </source>
</evidence>
<dbReference type="InterPro" id="IPR005467">
    <property type="entry name" value="His_kinase_dom"/>
</dbReference>
<keyword evidence="3" id="KW-0597">Phosphoprotein</keyword>
<evidence type="ECO:0000256" key="2">
    <source>
        <dbReference type="ARBA" id="ARBA00012438"/>
    </source>
</evidence>
<proteinExistence type="predicted"/>
<dbReference type="Gene3D" id="1.10.287.130">
    <property type="match status" value="1"/>
</dbReference>
<feature type="domain" description="PAC" evidence="10">
    <location>
        <begin position="204"/>
        <end position="261"/>
    </location>
</feature>
<dbReference type="PROSITE" id="PS50109">
    <property type="entry name" value="HIS_KIN"/>
    <property type="match status" value="1"/>
</dbReference>
<evidence type="ECO:0000256" key="5">
    <source>
        <dbReference type="ARBA" id="ARBA00022777"/>
    </source>
</evidence>
<dbReference type="SUPFAM" id="SSF55785">
    <property type="entry name" value="PYP-like sensor domain (PAS domain)"/>
    <property type="match status" value="4"/>
</dbReference>
<dbReference type="InterPro" id="IPR001610">
    <property type="entry name" value="PAC"/>
</dbReference>
<name>A0A1H0CSL7_9SPHI</name>
<dbReference type="InterPro" id="IPR036890">
    <property type="entry name" value="HATPase_C_sf"/>
</dbReference>
<dbReference type="PROSITE" id="PS50113">
    <property type="entry name" value="PAC"/>
    <property type="match status" value="3"/>
</dbReference>
<evidence type="ECO:0000313" key="12">
    <source>
        <dbReference type="Proteomes" id="UP000183200"/>
    </source>
</evidence>
<dbReference type="PROSITE" id="PS50110">
    <property type="entry name" value="RESPONSE_REGULATORY"/>
    <property type="match status" value="1"/>
</dbReference>
<protein>
    <recommendedName>
        <fullName evidence="2">histidine kinase</fullName>
        <ecNumber evidence="2">2.7.13.3</ecNumber>
    </recommendedName>
</protein>
<dbReference type="Pfam" id="PF08447">
    <property type="entry name" value="PAS_3"/>
    <property type="match status" value="2"/>
</dbReference>
<dbReference type="CDD" id="cd00082">
    <property type="entry name" value="HisKA"/>
    <property type="match status" value="1"/>
</dbReference>
<dbReference type="InterPro" id="IPR003661">
    <property type="entry name" value="HisK_dim/P_dom"/>
</dbReference>
<evidence type="ECO:0000256" key="6">
    <source>
        <dbReference type="PROSITE-ProRule" id="PRU00169"/>
    </source>
</evidence>
<dbReference type="PANTHER" id="PTHR43304:SF1">
    <property type="entry name" value="PAC DOMAIN-CONTAINING PROTEIN"/>
    <property type="match status" value="1"/>
</dbReference>
<feature type="domain" description="PAC" evidence="10">
    <location>
        <begin position="463"/>
        <end position="515"/>
    </location>
</feature>
<evidence type="ECO:0000259" key="10">
    <source>
        <dbReference type="PROSITE" id="PS50113"/>
    </source>
</evidence>
<dbReference type="InterPro" id="IPR052162">
    <property type="entry name" value="Sensor_kinase/Photoreceptor"/>
</dbReference>
<keyword evidence="5" id="KW-0418">Kinase</keyword>
<evidence type="ECO:0000256" key="4">
    <source>
        <dbReference type="ARBA" id="ARBA00022679"/>
    </source>
</evidence>
<evidence type="ECO:0000256" key="1">
    <source>
        <dbReference type="ARBA" id="ARBA00000085"/>
    </source>
</evidence>
<dbReference type="PRINTS" id="PR00344">
    <property type="entry name" value="BCTRLSENSOR"/>
</dbReference>
<dbReference type="OrthoDB" id="1522284at2"/>
<dbReference type="Proteomes" id="UP000183200">
    <property type="component" value="Unassembled WGS sequence"/>
</dbReference>
<dbReference type="PANTHER" id="PTHR43304">
    <property type="entry name" value="PHYTOCHROME-LIKE PROTEIN CPH1"/>
    <property type="match status" value="1"/>
</dbReference>
<dbReference type="InterPro" id="IPR004358">
    <property type="entry name" value="Sig_transdc_His_kin-like_C"/>
</dbReference>
<dbReference type="InterPro" id="IPR000014">
    <property type="entry name" value="PAS"/>
</dbReference>
<feature type="domain" description="Histidine kinase" evidence="7">
    <location>
        <begin position="660"/>
        <end position="872"/>
    </location>
</feature>
<organism evidence="11 12">
    <name type="scientific">Pedobacter steynii</name>
    <dbReference type="NCBI Taxonomy" id="430522"/>
    <lineage>
        <taxon>Bacteria</taxon>
        <taxon>Pseudomonadati</taxon>
        <taxon>Bacteroidota</taxon>
        <taxon>Sphingobacteriia</taxon>
        <taxon>Sphingobacteriales</taxon>
        <taxon>Sphingobacteriaceae</taxon>
        <taxon>Pedobacter</taxon>
    </lineage>
</organism>
<dbReference type="SUPFAM" id="SSF47384">
    <property type="entry name" value="Homodimeric domain of signal transducing histidine kinase"/>
    <property type="match status" value="1"/>
</dbReference>
<comment type="caution">
    <text evidence="6">Lacks conserved residue(s) required for the propagation of feature annotation.</text>
</comment>